<feature type="domain" description="Glycosyltransferase subfamily 4-like N-terminal" evidence="2">
    <location>
        <begin position="45"/>
        <end position="142"/>
    </location>
</feature>
<dbReference type="Proteomes" id="UP000009875">
    <property type="component" value="Unassembled WGS sequence"/>
</dbReference>
<reference evidence="3 4" key="1">
    <citation type="submission" date="2012-09" db="EMBL/GenBank/DDBJ databases">
        <title>The Genome Sequence of Alloiococcus otitis ATCC 51267.</title>
        <authorList>
            <consortium name="The Broad Institute Genome Sequencing Platform"/>
            <person name="Earl A."/>
            <person name="Ward D."/>
            <person name="Feldgarden M."/>
            <person name="Gevers D."/>
            <person name="Huys G."/>
            <person name="Walker B."/>
            <person name="Young S.K."/>
            <person name="Zeng Q."/>
            <person name="Gargeya S."/>
            <person name="Fitzgerald M."/>
            <person name="Haas B."/>
            <person name="Abouelleil A."/>
            <person name="Alvarado L."/>
            <person name="Arachchi H.M."/>
            <person name="Berlin A.M."/>
            <person name="Chapman S.B."/>
            <person name="Goldberg J."/>
            <person name="Griggs A."/>
            <person name="Gujja S."/>
            <person name="Hansen M."/>
            <person name="Howarth C."/>
            <person name="Imamovic A."/>
            <person name="Larimer J."/>
            <person name="McCowen C."/>
            <person name="Montmayeur A."/>
            <person name="Murphy C."/>
            <person name="Neiman D."/>
            <person name="Pearson M."/>
            <person name="Priest M."/>
            <person name="Roberts A."/>
            <person name="Saif S."/>
            <person name="Shea T."/>
            <person name="Sisk P."/>
            <person name="Sykes S."/>
            <person name="Wortman J."/>
            <person name="Nusbaum C."/>
            <person name="Birren B."/>
        </authorList>
    </citation>
    <scope>NUCLEOTIDE SEQUENCE [LARGE SCALE GENOMIC DNA]</scope>
    <source>
        <strain evidence="3 4">ATCC 51267</strain>
    </source>
</reference>
<dbReference type="GO" id="GO:0016757">
    <property type="term" value="F:glycosyltransferase activity"/>
    <property type="evidence" value="ECO:0007669"/>
    <property type="project" value="InterPro"/>
</dbReference>
<evidence type="ECO:0000259" key="2">
    <source>
        <dbReference type="Pfam" id="PF13439"/>
    </source>
</evidence>
<evidence type="ECO:0008006" key="5">
    <source>
        <dbReference type="Google" id="ProtNLM"/>
    </source>
</evidence>
<dbReference type="SUPFAM" id="SSF53756">
    <property type="entry name" value="UDP-Glycosyltransferase/glycogen phosphorylase"/>
    <property type="match status" value="1"/>
</dbReference>
<dbReference type="HOGENOM" id="CLU_055069_0_0_9"/>
<evidence type="ECO:0000313" key="3">
    <source>
        <dbReference type="EMBL" id="EKU93662.1"/>
    </source>
</evidence>
<dbReference type="Gene3D" id="3.40.50.2000">
    <property type="entry name" value="Glycogen Phosphorylase B"/>
    <property type="match status" value="2"/>
</dbReference>
<feature type="domain" description="Glycosyl transferase family 1" evidence="1">
    <location>
        <begin position="153"/>
        <end position="304"/>
    </location>
</feature>
<dbReference type="InterPro" id="IPR001296">
    <property type="entry name" value="Glyco_trans_1"/>
</dbReference>
<dbReference type="PANTHER" id="PTHR45947">
    <property type="entry name" value="SULFOQUINOVOSYL TRANSFERASE SQD2"/>
    <property type="match status" value="1"/>
</dbReference>
<name>K9ERS7_9LACT</name>
<sequence>MKVYLLSDMLKSIEKSGVGRALDHQKMALQKADIPYTTGQEGRVKDYDLIHINTIFPQSLLKACWARLRGKTVVYHAHSTEEDFRDSFKLANALAPLFKLWLKICYNSGHLIVTPSAYSKSLLDQYQLKAPIQVISNGIDLDYWQASQEEIQAFKARYQADPTRPLIISVGLPIKRKGIIDFVELAKDLPDYDFVWFGHTDIRFLPKEVQQAYYTKLDNLKFAGYIDRKDIRVAYAACDIYLFLTHEETEGIVLLEALASKANTIVRDIPVFDKDFHHGQNVYKGQNLEEFKSLIQDLVQGKIPNLTQAGYRAAAAKSIDQVGHQLKLAYQEAMDLADSQTGLLSKKAN</sequence>
<protein>
    <recommendedName>
        <fullName evidence="5">Glycosyl transferase family 1 domain-containing protein</fullName>
    </recommendedName>
</protein>
<comment type="caution">
    <text evidence="3">The sequence shown here is derived from an EMBL/GenBank/DDBJ whole genome shotgun (WGS) entry which is preliminary data.</text>
</comment>
<keyword evidence="4" id="KW-1185">Reference proteome</keyword>
<gene>
    <name evidence="3" type="ORF">HMPREF9698_00779</name>
</gene>
<dbReference type="RefSeq" id="WP_003777562.1">
    <property type="nucleotide sequence ID" value="NZ_JH992958.1"/>
</dbReference>
<dbReference type="Pfam" id="PF00534">
    <property type="entry name" value="Glycos_transf_1"/>
    <property type="match status" value="1"/>
</dbReference>
<dbReference type="EMBL" id="AGXA01000017">
    <property type="protein sequence ID" value="EKU93662.1"/>
    <property type="molecule type" value="Genomic_DNA"/>
</dbReference>
<dbReference type="InterPro" id="IPR028098">
    <property type="entry name" value="Glyco_trans_4-like_N"/>
</dbReference>
<dbReference type="AlphaFoldDB" id="K9ERS7"/>
<dbReference type="Pfam" id="PF13439">
    <property type="entry name" value="Glyco_transf_4"/>
    <property type="match status" value="1"/>
</dbReference>
<dbReference type="PANTHER" id="PTHR45947:SF3">
    <property type="entry name" value="SULFOQUINOVOSYL TRANSFERASE SQD2"/>
    <property type="match status" value="1"/>
</dbReference>
<dbReference type="InterPro" id="IPR050194">
    <property type="entry name" value="Glycosyltransferase_grp1"/>
</dbReference>
<accession>K9ERS7</accession>
<dbReference type="eggNOG" id="COG0438">
    <property type="taxonomic scope" value="Bacteria"/>
</dbReference>
<dbReference type="PATRIC" id="fig|883081.3.peg.776"/>
<evidence type="ECO:0000313" key="4">
    <source>
        <dbReference type="Proteomes" id="UP000009875"/>
    </source>
</evidence>
<dbReference type="STRING" id="883081.HMPREF9698_00779"/>
<evidence type="ECO:0000259" key="1">
    <source>
        <dbReference type="Pfam" id="PF00534"/>
    </source>
</evidence>
<proteinExistence type="predicted"/>
<dbReference type="OrthoDB" id="9802525at2"/>
<organism evidence="3 4">
    <name type="scientific">Alloiococcus otitis ATCC 51267</name>
    <dbReference type="NCBI Taxonomy" id="883081"/>
    <lineage>
        <taxon>Bacteria</taxon>
        <taxon>Bacillati</taxon>
        <taxon>Bacillota</taxon>
        <taxon>Bacilli</taxon>
        <taxon>Lactobacillales</taxon>
        <taxon>Carnobacteriaceae</taxon>
        <taxon>Alloiococcus</taxon>
    </lineage>
</organism>